<proteinExistence type="inferred from homology"/>
<dbReference type="EC" id="2.7.1.144" evidence="6"/>
<dbReference type="GO" id="GO:0009024">
    <property type="term" value="F:tagatose-6-phosphate kinase activity"/>
    <property type="evidence" value="ECO:0007669"/>
    <property type="project" value="UniProtKB-EC"/>
</dbReference>
<dbReference type="InterPro" id="IPR011611">
    <property type="entry name" value="PfkB_dom"/>
</dbReference>
<dbReference type="PANTHER" id="PTHR46566">
    <property type="entry name" value="1-PHOSPHOFRUCTOKINASE-RELATED"/>
    <property type="match status" value="1"/>
</dbReference>
<keyword evidence="4 8" id="KW-0418">Kinase</keyword>
<dbReference type="GO" id="GO:0044281">
    <property type="term" value="P:small molecule metabolic process"/>
    <property type="evidence" value="ECO:0007669"/>
    <property type="project" value="UniProtKB-ARBA"/>
</dbReference>
<dbReference type="KEGG" id="tep:TepRe1_0746"/>
<organism evidence="8 9">
    <name type="scientific">Tepidanaerobacter acetatoxydans (strain DSM 21804 / JCM 16047 / Re1)</name>
    <dbReference type="NCBI Taxonomy" id="1209989"/>
    <lineage>
        <taxon>Bacteria</taxon>
        <taxon>Bacillati</taxon>
        <taxon>Bacillota</taxon>
        <taxon>Clostridia</taxon>
        <taxon>Thermosediminibacterales</taxon>
        <taxon>Tepidanaerobacteraceae</taxon>
        <taxon>Tepidanaerobacter</taxon>
    </lineage>
</organism>
<comment type="similarity">
    <text evidence="6">Belongs to the carbohydrate kinase PfkB family. LacC subfamily.</text>
</comment>
<evidence type="ECO:0000256" key="1">
    <source>
        <dbReference type="ARBA" id="ARBA00005380"/>
    </source>
</evidence>
<reference evidence="9" key="1">
    <citation type="journal article" date="2013" name="Genome Announc.">
        <title>First genome sequence of a syntrophic acetate-oxidizing bacterium, Tepidanaerobacter acetatoxydans strain Re1.</title>
        <authorList>
            <person name="Manzoor S."/>
            <person name="Bongcam-Rudloff E."/>
            <person name="Schnurer A."/>
            <person name="Muller B."/>
        </authorList>
    </citation>
    <scope>NUCLEOTIDE SEQUENCE [LARGE SCALE GENOMIC DNA]</scope>
    <source>
        <strain evidence="9">Re1</strain>
    </source>
</reference>
<dbReference type="RefSeq" id="WP_013777856.1">
    <property type="nucleotide sequence ID" value="NC_015519.1"/>
</dbReference>
<dbReference type="OrthoDB" id="9801219at2"/>
<dbReference type="PIRSF" id="PIRSF000535">
    <property type="entry name" value="1PFK/6PFK/LacC"/>
    <property type="match status" value="1"/>
</dbReference>
<sequence>MILAVNLNASIDKAYTVENFKPGTVTRVKEVIPTAGGKGLNVARVLNSLNQTVSVTGFIGGFSGAFIEQQLKEQKMPFEFIHVNGETRSCINIIDLSSNIHTELLEPGPYISEEELDEFLEFYTSSVKQYDVITLSGSAPRGIDTDIYAKLVSIAKDANKKVILDTSGEYLAKGIQSSPTLAKPNKSEAELLLGRKLKDTGDLASAAKELVGMGPEIVAISLGAEGVMVASGLTKEAYLAVPPKIRPVNTVGCGDAMVAGFATGLSNNWPLTECIKYAVAVSAAAALSPVTGGIVLKEVDNIIGSMDFHNLYLL</sequence>
<comment type="similarity">
    <text evidence="1">Belongs to the carbohydrate kinase pfkB family.</text>
</comment>
<dbReference type="InterPro" id="IPR029056">
    <property type="entry name" value="Ribokinase-like"/>
</dbReference>
<dbReference type="KEGG" id="tae:TepiRe1_0807"/>
<gene>
    <name evidence="8" type="primary">lacC</name>
    <name evidence="8" type="ordered locus">TEPIRE1_0807</name>
</gene>
<comment type="pathway">
    <text evidence="6">Carbohydrate metabolism; D-tagatose 6-phosphate degradation; D-glyceraldehyde 3-phosphate and glycerone phosphate from D-tagatose 6-phosphate: step 1/2.</text>
</comment>
<accession>L0S0W4</accession>
<dbReference type="Pfam" id="PF00294">
    <property type="entry name" value="PfkB"/>
    <property type="match status" value="1"/>
</dbReference>
<evidence type="ECO:0000256" key="6">
    <source>
        <dbReference type="PIRNR" id="PIRNR000535"/>
    </source>
</evidence>
<dbReference type="GO" id="GO:2001059">
    <property type="term" value="P:D-tagatose 6-phosphate catabolic process"/>
    <property type="evidence" value="ECO:0007669"/>
    <property type="project" value="UniProtKB-UniPathway"/>
</dbReference>
<dbReference type="FunFam" id="3.40.1190.20:FF:000001">
    <property type="entry name" value="Phosphofructokinase"/>
    <property type="match status" value="1"/>
</dbReference>
<keyword evidence="3 6" id="KW-0547">Nucleotide-binding</keyword>
<evidence type="ECO:0000256" key="2">
    <source>
        <dbReference type="ARBA" id="ARBA00022679"/>
    </source>
</evidence>
<dbReference type="NCBIfam" id="TIGR03828">
    <property type="entry name" value="pfkB"/>
    <property type="match status" value="1"/>
</dbReference>
<dbReference type="AlphaFoldDB" id="F4LWN1"/>
<keyword evidence="2 6" id="KW-0808">Transferase</keyword>
<evidence type="ECO:0000256" key="3">
    <source>
        <dbReference type="ARBA" id="ARBA00022741"/>
    </source>
</evidence>
<evidence type="ECO:0000313" key="9">
    <source>
        <dbReference type="Proteomes" id="UP000010802"/>
    </source>
</evidence>
<accession>F4LWN1</accession>
<dbReference type="CDD" id="cd01164">
    <property type="entry name" value="FruK_PfkB_like"/>
    <property type="match status" value="1"/>
</dbReference>
<dbReference type="eggNOG" id="COG1105">
    <property type="taxonomic scope" value="Bacteria"/>
</dbReference>
<dbReference type="GO" id="GO:0008662">
    <property type="term" value="F:1-phosphofructokinase activity"/>
    <property type="evidence" value="ECO:0007669"/>
    <property type="project" value="InterPro"/>
</dbReference>
<dbReference type="GO" id="GO:0005829">
    <property type="term" value="C:cytosol"/>
    <property type="evidence" value="ECO:0007669"/>
    <property type="project" value="TreeGrafter"/>
</dbReference>
<dbReference type="PATRIC" id="fig|1209989.3.peg.892"/>
<name>F4LWN1_TEPAE</name>
<dbReference type="GO" id="GO:0016052">
    <property type="term" value="P:carbohydrate catabolic process"/>
    <property type="evidence" value="ECO:0007669"/>
    <property type="project" value="UniProtKB-ARBA"/>
</dbReference>
<feature type="domain" description="Carbohydrate kinase PfkB" evidence="7">
    <location>
        <begin position="11"/>
        <end position="289"/>
    </location>
</feature>
<dbReference type="SUPFAM" id="SSF53613">
    <property type="entry name" value="Ribokinase-like"/>
    <property type="match status" value="1"/>
</dbReference>
<protein>
    <recommendedName>
        <fullName evidence="6">Tagatose-6-phosphate kinase</fullName>
        <ecNumber evidence="6">2.7.1.144</ecNumber>
    </recommendedName>
</protein>
<comment type="catalytic activity">
    <reaction evidence="6">
        <text>D-tagatofuranose 6-phosphate + ATP = D-tagatofuranose 1,6-bisphosphate + ADP + H(+)</text>
        <dbReference type="Rhea" id="RHEA:12420"/>
        <dbReference type="ChEBI" id="CHEBI:15378"/>
        <dbReference type="ChEBI" id="CHEBI:30616"/>
        <dbReference type="ChEBI" id="CHEBI:58694"/>
        <dbReference type="ChEBI" id="CHEBI:58695"/>
        <dbReference type="ChEBI" id="CHEBI:456216"/>
        <dbReference type="EC" id="2.7.1.144"/>
    </reaction>
</comment>
<dbReference type="STRING" id="1209989.TepRe1_0746"/>
<keyword evidence="5 6" id="KW-0067">ATP-binding</keyword>
<dbReference type="NCBIfam" id="TIGR03168">
    <property type="entry name" value="1-PFK"/>
    <property type="match status" value="1"/>
</dbReference>
<dbReference type="InterPro" id="IPR017583">
    <property type="entry name" value="Tagatose/fructose_Pkinase"/>
</dbReference>
<dbReference type="Gene3D" id="3.40.1190.20">
    <property type="match status" value="1"/>
</dbReference>
<keyword evidence="9" id="KW-1185">Reference proteome</keyword>
<dbReference type="GO" id="GO:0005988">
    <property type="term" value="P:lactose metabolic process"/>
    <property type="evidence" value="ECO:0007669"/>
    <property type="project" value="UniProtKB-KW"/>
</dbReference>
<dbReference type="EMBL" id="HF563609">
    <property type="protein sequence ID" value="CCP25513.1"/>
    <property type="molecule type" value="Genomic_DNA"/>
</dbReference>
<keyword evidence="6" id="KW-0423">Lactose metabolism</keyword>
<dbReference type="UniPathway" id="UPA00704">
    <property type="reaction ID" value="UER00715"/>
</dbReference>
<evidence type="ECO:0000259" key="7">
    <source>
        <dbReference type="Pfam" id="PF00294"/>
    </source>
</evidence>
<dbReference type="HOGENOM" id="CLU_050013_0_2_9"/>
<dbReference type="PANTHER" id="PTHR46566:SF2">
    <property type="entry name" value="ATP-DEPENDENT 6-PHOSPHOFRUCTOKINASE ISOZYME 2"/>
    <property type="match status" value="1"/>
</dbReference>
<evidence type="ECO:0000313" key="8">
    <source>
        <dbReference type="EMBL" id="CCP25513.1"/>
    </source>
</evidence>
<dbReference type="GO" id="GO:0005524">
    <property type="term" value="F:ATP binding"/>
    <property type="evidence" value="ECO:0007669"/>
    <property type="project" value="UniProtKB-KW"/>
</dbReference>
<evidence type="ECO:0000256" key="5">
    <source>
        <dbReference type="ARBA" id="ARBA00022840"/>
    </source>
</evidence>
<dbReference type="InterPro" id="IPR022463">
    <property type="entry name" value="1-PFruKinase"/>
</dbReference>
<dbReference type="Proteomes" id="UP000010802">
    <property type="component" value="Chromosome"/>
</dbReference>
<evidence type="ECO:0000256" key="4">
    <source>
        <dbReference type="ARBA" id="ARBA00022777"/>
    </source>
</evidence>